<gene>
    <name evidence="8" type="ORF">PRUPE_1G259000</name>
</gene>
<comment type="similarity">
    <text evidence="2">Belongs to the acetyltransferase family. ArgA subfamily.</text>
</comment>
<dbReference type="eggNOG" id="KOG2436">
    <property type="taxonomic scope" value="Eukaryota"/>
</dbReference>
<dbReference type="EC" id="2.3.1.1" evidence="3"/>
<organism evidence="8 9">
    <name type="scientific">Prunus persica</name>
    <name type="common">Peach</name>
    <name type="synonym">Amygdalus persica</name>
    <dbReference type="NCBI Taxonomy" id="3760"/>
    <lineage>
        <taxon>Eukaryota</taxon>
        <taxon>Viridiplantae</taxon>
        <taxon>Streptophyta</taxon>
        <taxon>Embryophyta</taxon>
        <taxon>Tracheophyta</taxon>
        <taxon>Spermatophyta</taxon>
        <taxon>Magnoliopsida</taxon>
        <taxon>eudicotyledons</taxon>
        <taxon>Gunneridae</taxon>
        <taxon>Pentapetalae</taxon>
        <taxon>rosids</taxon>
        <taxon>fabids</taxon>
        <taxon>Rosales</taxon>
        <taxon>Rosaceae</taxon>
        <taxon>Amygdaloideae</taxon>
        <taxon>Amygdaleae</taxon>
        <taxon>Prunus</taxon>
    </lineage>
</organism>
<dbReference type="PROSITE" id="PS51186">
    <property type="entry name" value="GNAT"/>
    <property type="match status" value="1"/>
</dbReference>
<evidence type="ECO:0000313" key="9">
    <source>
        <dbReference type="Proteomes" id="UP000006882"/>
    </source>
</evidence>
<dbReference type="SUPFAM" id="SSF55729">
    <property type="entry name" value="Acyl-CoA N-acyltransferases (Nat)"/>
    <property type="match status" value="1"/>
</dbReference>
<keyword evidence="5" id="KW-0012">Acyltransferase</keyword>
<dbReference type="GO" id="GO:0005737">
    <property type="term" value="C:cytoplasm"/>
    <property type="evidence" value="ECO:0007669"/>
    <property type="project" value="InterPro"/>
</dbReference>
<dbReference type="UniPathway" id="UPA00068">
    <property type="reaction ID" value="UER00106"/>
</dbReference>
<comment type="catalytic activity">
    <reaction evidence="6">
        <text>L-glutamate + acetyl-CoA = N-acetyl-L-glutamate + CoA + H(+)</text>
        <dbReference type="Rhea" id="RHEA:24292"/>
        <dbReference type="ChEBI" id="CHEBI:15378"/>
        <dbReference type="ChEBI" id="CHEBI:29985"/>
        <dbReference type="ChEBI" id="CHEBI:44337"/>
        <dbReference type="ChEBI" id="CHEBI:57287"/>
        <dbReference type="ChEBI" id="CHEBI:57288"/>
        <dbReference type="EC" id="2.3.1.1"/>
    </reaction>
</comment>
<evidence type="ECO:0000256" key="4">
    <source>
        <dbReference type="ARBA" id="ARBA00022679"/>
    </source>
</evidence>
<feature type="domain" description="N-acetyltransferase" evidence="7">
    <location>
        <begin position="332"/>
        <end position="474"/>
    </location>
</feature>
<dbReference type="SUPFAM" id="SSF53633">
    <property type="entry name" value="Carbamate kinase-like"/>
    <property type="match status" value="1"/>
</dbReference>
<comment type="pathway">
    <text evidence="1">Amino-acid biosynthesis; L-arginine biosynthesis; N(2)-acetyl-L-ornithine from L-glutamate: step 1/4.</text>
</comment>
<dbReference type="InterPro" id="IPR016181">
    <property type="entry name" value="Acyl_CoA_acyltransferase"/>
</dbReference>
<dbReference type="CDD" id="cd04301">
    <property type="entry name" value="NAT_SF"/>
    <property type="match status" value="1"/>
</dbReference>
<evidence type="ECO:0000256" key="6">
    <source>
        <dbReference type="ARBA" id="ARBA00048372"/>
    </source>
</evidence>
<proteinExistence type="inferred from homology"/>
<dbReference type="InterPro" id="IPR010167">
    <property type="entry name" value="NH2A_AcTrfase"/>
</dbReference>
<dbReference type="Pfam" id="PF00696">
    <property type="entry name" value="AA_kinase"/>
    <property type="match status" value="1"/>
</dbReference>
<dbReference type="Gene3D" id="3.40.1160.10">
    <property type="entry name" value="Acetylglutamate kinase-like"/>
    <property type="match status" value="1"/>
</dbReference>
<dbReference type="Gene3D" id="3.40.630.30">
    <property type="match status" value="1"/>
</dbReference>
<evidence type="ECO:0000259" key="7">
    <source>
        <dbReference type="PROSITE" id="PS51186"/>
    </source>
</evidence>
<dbReference type="InterPro" id="IPR001048">
    <property type="entry name" value="Asp/Glu/Uridylate_kinase"/>
</dbReference>
<dbReference type="GO" id="GO:0004358">
    <property type="term" value="F:L-glutamate N-acetyltransferase activity, acting on acetyl-L-ornithine as donor"/>
    <property type="evidence" value="ECO:0000318"/>
    <property type="project" value="GO_Central"/>
</dbReference>
<dbReference type="GO" id="GO:0006526">
    <property type="term" value="P:L-arginine biosynthetic process"/>
    <property type="evidence" value="ECO:0000318"/>
    <property type="project" value="GO_Central"/>
</dbReference>
<protein>
    <recommendedName>
        <fullName evidence="3">amino-acid N-acetyltransferase</fullName>
        <ecNumber evidence="3">2.3.1.1</ecNumber>
    </recommendedName>
</protein>
<dbReference type="Proteomes" id="UP000006882">
    <property type="component" value="Chromosome G1"/>
</dbReference>
<evidence type="ECO:0000313" key="8">
    <source>
        <dbReference type="EMBL" id="ONI30566.1"/>
    </source>
</evidence>
<evidence type="ECO:0000256" key="2">
    <source>
        <dbReference type="ARBA" id="ARBA00009145"/>
    </source>
</evidence>
<dbReference type="Gramene" id="ONI30566">
    <property type="protein sequence ID" value="ONI30566"/>
    <property type="gene ID" value="PRUPE_1G259000"/>
</dbReference>
<dbReference type="AlphaFoldDB" id="A0A251R3J6"/>
<dbReference type="PANTHER" id="PTHR30602:SF12">
    <property type="entry name" value="AMINO-ACID ACETYLTRANSFERASE NAGS1, CHLOROPLASTIC-RELATED"/>
    <property type="match status" value="1"/>
</dbReference>
<dbReference type="NCBIfam" id="TIGR01890">
    <property type="entry name" value="N-Ac-Glu-synth"/>
    <property type="match status" value="1"/>
</dbReference>
<reference evidence="8 9" key="1">
    <citation type="journal article" date="2013" name="Nat. Genet.">
        <title>The high-quality draft genome of peach (Prunus persica) identifies unique patterns of genetic diversity, domestication and genome evolution.</title>
        <authorList>
            <consortium name="International Peach Genome Initiative"/>
            <person name="Verde I."/>
            <person name="Abbott A.G."/>
            <person name="Scalabrin S."/>
            <person name="Jung S."/>
            <person name="Shu S."/>
            <person name="Marroni F."/>
            <person name="Zhebentyayeva T."/>
            <person name="Dettori M.T."/>
            <person name="Grimwood J."/>
            <person name="Cattonaro F."/>
            <person name="Zuccolo A."/>
            <person name="Rossini L."/>
            <person name="Jenkins J."/>
            <person name="Vendramin E."/>
            <person name="Meisel L.A."/>
            <person name="Decroocq V."/>
            <person name="Sosinski B."/>
            <person name="Prochnik S."/>
            <person name="Mitros T."/>
            <person name="Policriti A."/>
            <person name="Cipriani G."/>
            <person name="Dondini L."/>
            <person name="Ficklin S."/>
            <person name="Goodstein D.M."/>
            <person name="Xuan P."/>
            <person name="Del Fabbro C."/>
            <person name="Aramini V."/>
            <person name="Copetti D."/>
            <person name="Gonzalez S."/>
            <person name="Horner D.S."/>
            <person name="Falchi R."/>
            <person name="Lucas S."/>
            <person name="Mica E."/>
            <person name="Maldonado J."/>
            <person name="Lazzari B."/>
            <person name="Bielenberg D."/>
            <person name="Pirona R."/>
            <person name="Miculan M."/>
            <person name="Barakat A."/>
            <person name="Testolin R."/>
            <person name="Stella A."/>
            <person name="Tartarini S."/>
            <person name="Tonutti P."/>
            <person name="Arus P."/>
            <person name="Orellana A."/>
            <person name="Wells C."/>
            <person name="Main D."/>
            <person name="Vizzotto G."/>
            <person name="Silva H."/>
            <person name="Salamini F."/>
            <person name="Schmutz J."/>
            <person name="Morgante M."/>
            <person name="Rokhsar D.S."/>
        </authorList>
    </citation>
    <scope>NUCLEOTIDE SEQUENCE [LARGE SCALE GENOMIC DNA]</scope>
    <source>
        <strain evidence="9">cv. Nemared</strain>
    </source>
</reference>
<evidence type="ECO:0000256" key="1">
    <source>
        <dbReference type="ARBA" id="ARBA00004925"/>
    </source>
</evidence>
<dbReference type="STRING" id="3760.A0A251R3J6"/>
<sequence>MEIYDSAKEEEDEAKHEQFVRWFREAWPYLWAHRGCTFVIIISGEVESNPNYLNPFLKDIAFLHHLGIKFVLVPATNVEIHKPLAGRGKKTRFVSSYIVTDSKTLDVAKEATGRICSNIEAVLSAGPSISNIRRRHGSDNSRLHDVDVSAASGNFVAAKRGGVVTGVDYGEIGEVKKVDVRRIRERLDGGDCIVLLRNIGDSSSGEAMNCNTYEVGMTHSLAICIMDGPILDDKHLVQFLTLKEAEAETYMLIRKQKQEQHQGLGFAIGGYERQQLNHRLNGYIPELAAAAFVCRGRVERVHLLDGTKGGVLLLELLKRDEVGTIVVSDVYQGTRMATESDFSRVRELIQASGELVRRSDEELLEMILMDCFAVVEREGQIVACAALVSFSKEKCGEVASSAVSSECRRQGHKLLDYIEKKASCLGLDKLFLLTTRAVDWFKRRRYFECSIESILEKRRGKINLSAIIIKLESTSGGHIKGQDGLHDPMGGLKYDCEGLIRPYGQQQRNPMNAQKVLDDLVQRPCTHLLCSASAWAKRRCVGPGAFKLLLMTWHRFEPGFKDKKQKPTPMFTRLQQHHPTPKPQFQNIISLRSTLESIGLFLARAFKMKPR</sequence>
<keyword evidence="9" id="KW-1185">Reference proteome</keyword>
<evidence type="ECO:0000256" key="5">
    <source>
        <dbReference type="ARBA" id="ARBA00023315"/>
    </source>
</evidence>
<accession>A0A251R3J6</accession>
<dbReference type="GO" id="GO:0004042">
    <property type="term" value="F:L-glutamate N-acetyltransferase activity"/>
    <property type="evidence" value="ECO:0007669"/>
    <property type="project" value="InterPro"/>
</dbReference>
<evidence type="ECO:0000256" key="3">
    <source>
        <dbReference type="ARBA" id="ARBA00012697"/>
    </source>
</evidence>
<name>A0A251R3J6_PRUPE</name>
<dbReference type="EMBL" id="CM007651">
    <property type="protein sequence ID" value="ONI30566.1"/>
    <property type="molecule type" value="Genomic_DNA"/>
</dbReference>
<dbReference type="HAMAP" id="MF_01105">
    <property type="entry name" value="N_acetyl_glu_synth"/>
    <property type="match status" value="1"/>
</dbReference>
<dbReference type="PANTHER" id="PTHR30602">
    <property type="entry name" value="AMINO-ACID ACETYLTRANSFERASE"/>
    <property type="match status" value="1"/>
</dbReference>
<keyword evidence="4" id="KW-0808">Transferase</keyword>
<dbReference type="Pfam" id="PF00583">
    <property type="entry name" value="Acetyltransf_1"/>
    <property type="match status" value="1"/>
</dbReference>
<dbReference type="InterPro" id="IPR036393">
    <property type="entry name" value="AceGlu_kinase-like_sf"/>
</dbReference>
<dbReference type="InterPro" id="IPR000182">
    <property type="entry name" value="GNAT_dom"/>
</dbReference>